<gene>
    <name evidence="1" type="ORF">HW564_09600</name>
</gene>
<accession>A0A850LHC5</accession>
<dbReference type="Proteomes" id="UP000565723">
    <property type="component" value="Unassembled WGS sequence"/>
</dbReference>
<comment type="caution">
    <text evidence="1">The sequence shown here is derived from an EMBL/GenBank/DDBJ whole genome shotgun (WGS) entry which is preliminary data.</text>
</comment>
<sequence>MTHSAITPAPALSRPGPLFALALALAVGFALGQVWPEPQDGISAVAPLQEDWHGNVKRSTWPD</sequence>
<name>A0A850LHC5_9RHOB</name>
<dbReference type="AlphaFoldDB" id="A0A850LHC5"/>
<organism evidence="1 2">
    <name type="scientific">Ruegeria pomeroyi</name>
    <dbReference type="NCBI Taxonomy" id="89184"/>
    <lineage>
        <taxon>Bacteria</taxon>
        <taxon>Pseudomonadati</taxon>
        <taxon>Pseudomonadota</taxon>
        <taxon>Alphaproteobacteria</taxon>
        <taxon>Rhodobacterales</taxon>
        <taxon>Roseobacteraceae</taxon>
        <taxon>Ruegeria</taxon>
    </lineage>
</organism>
<evidence type="ECO:0000313" key="1">
    <source>
        <dbReference type="EMBL" id="NVK97169.1"/>
    </source>
</evidence>
<protein>
    <submittedName>
        <fullName evidence="1">Uncharacterized protein</fullName>
    </submittedName>
</protein>
<dbReference type="RefSeq" id="WP_011048017.1">
    <property type="nucleotide sequence ID" value="NZ_CP076685.1"/>
</dbReference>
<proteinExistence type="predicted"/>
<evidence type="ECO:0000313" key="2">
    <source>
        <dbReference type="Proteomes" id="UP000565723"/>
    </source>
</evidence>
<reference evidence="1 2" key="1">
    <citation type="journal article" date="2020" name="Proc. Natl. Acad. Sci. U.S.A.">
        <title>Ecological drivers of bacterial community assembly in synthetic phycospheres.</title>
        <authorList>
            <person name="Fu H."/>
            <person name="Uchimiya M."/>
            <person name="Gore J."/>
            <person name="Moran M.A."/>
        </authorList>
    </citation>
    <scope>NUCLEOTIDE SEQUENCE [LARGE SCALE GENOMIC DNA]</scope>
    <source>
        <strain evidence="1">HF-Din03</strain>
    </source>
</reference>
<dbReference type="EMBL" id="JABXIY010000024">
    <property type="protein sequence ID" value="NVK97169.1"/>
    <property type="molecule type" value="Genomic_DNA"/>
</dbReference>